<dbReference type="AlphaFoldDB" id="A0A2T0RMT2"/>
<accession>A0A2T0RMT2</accession>
<protein>
    <recommendedName>
        <fullName evidence="4">FtsX-like permease family protein</fullName>
    </recommendedName>
</protein>
<organism evidence="2 3">
    <name type="scientific">Pseudosporangium ferrugineum</name>
    <dbReference type="NCBI Taxonomy" id="439699"/>
    <lineage>
        <taxon>Bacteria</taxon>
        <taxon>Bacillati</taxon>
        <taxon>Actinomycetota</taxon>
        <taxon>Actinomycetes</taxon>
        <taxon>Micromonosporales</taxon>
        <taxon>Micromonosporaceae</taxon>
        <taxon>Pseudosporangium</taxon>
    </lineage>
</organism>
<feature type="transmembrane region" description="Helical" evidence="1">
    <location>
        <begin position="99"/>
        <end position="122"/>
    </location>
</feature>
<evidence type="ECO:0000256" key="1">
    <source>
        <dbReference type="SAM" id="Phobius"/>
    </source>
</evidence>
<feature type="transmembrane region" description="Helical" evidence="1">
    <location>
        <begin position="422"/>
        <end position="444"/>
    </location>
</feature>
<feature type="transmembrane region" description="Helical" evidence="1">
    <location>
        <begin position="143"/>
        <end position="160"/>
    </location>
</feature>
<evidence type="ECO:0000313" key="2">
    <source>
        <dbReference type="EMBL" id="PRY22432.1"/>
    </source>
</evidence>
<feature type="transmembrane region" description="Helical" evidence="1">
    <location>
        <begin position="225"/>
        <end position="247"/>
    </location>
</feature>
<keyword evidence="1" id="KW-0472">Membrane</keyword>
<reference evidence="2 3" key="1">
    <citation type="submission" date="2018-03" db="EMBL/GenBank/DDBJ databases">
        <title>Genomic Encyclopedia of Archaeal and Bacterial Type Strains, Phase II (KMG-II): from individual species to whole genera.</title>
        <authorList>
            <person name="Goeker M."/>
        </authorList>
    </citation>
    <scope>NUCLEOTIDE SEQUENCE [LARGE SCALE GENOMIC DNA]</scope>
    <source>
        <strain evidence="2 3">DSM 45348</strain>
    </source>
</reference>
<keyword evidence="1" id="KW-0812">Transmembrane</keyword>
<dbReference type="Proteomes" id="UP000239209">
    <property type="component" value="Unassembled WGS sequence"/>
</dbReference>
<feature type="transmembrane region" description="Helical" evidence="1">
    <location>
        <begin position="172"/>
        <end position="193"/>
    </location>
</feature>
<evidence type="ECO:0008006" key="4">
    <source>
        <dbReference type="Google" id="ProtNLM"/>
    </source>
</evidence>
<gene>
    <name evidence="2" type="ORF">CLV70_117136</name>
</gene>
<dbReference type="EMBL" id="PVZG01000017">
    <property type="protein sequence ID" value="PRY22432.1"/>
    <property type="molecule type" value="Genomic_DNA"/>
</dbReference>
<evidence type="ECO:0000313" key="3">
    <source>
        <dbReference type="Proteomes" id="UP000239209"/>
    </source>
</evidence>
<feature type="transmembrane region" description="Helical" evidence="1">
    <location>
        <begin position="61"/>
        <end position="79"/>
    </location>
</feature>
<proteinExistence type="predicted"/>
<name>A0A2T0RMT2_9ACTN</name>
<comment type="caution">
    <text evidence="2">The sequence shown here is derived from an EMBL/GenBank/DDBJ whole genome shotgun (WGS) entry which is preliminary data.</text>
</comment>
<feature type="transmembrane region" description="Helical" evidence="1">
    <location>
        <begin position="6"/>
        <end position="28"/>
    </location>
</feature>
<feature type="transmembrane region" description="Helical" evidence="1">
    <location>
        <begin position="506"/>
        <end position="526"/>
    </location>
</feature>
<sequence length="542" mass="56084">MVRPLGTFRLLVGFLMVLPALVLLAVAARTGSQSRDRRVALVTVLGGTRFDRILVSAGESALAVSTGVAVSSILLPILATTDVRLPYVDYVISASDVRGSIWLLVAMWIAAGAASILTIVVLDLLGLARRGGTRPTGKRRAPTALAALCPVMLLVAVRGPDLFTPDNPARLLVNYAGVAGTLITLPAVVGMAAKVVGNGTARIARALRTSGLLVAGRWMSAQPNVIARVTSGIVAAVVILIQVQVWYGFLGASARAAEAVHRVVGDSIQVSKLGADASSGQIAAYHRSIENVALPLVIVSEEVARSTRIVGSCATLNHVGLPCSGNAVPLNTDHADERLRVILDLAAPARSAVTSMAGSTANVALNADSHAIELLVSPSGHPIDRAAIVRAAYRTLPGGADVSPIGGDWLIGASVNADQGRWIVLLGAFAVAVLTLACGVSGLAEYLRWSRVLAPVSVLAGNRAVFISSAAWSVFMPILLAAACAFPIGMWLALPVAQKGSGFSVTLIQAGFGCIVSLGFVLYAWAISASRHVSRNWLPSGD</sequence>
<keyword evidence="3" id="KW-1185">Reference proteome</keyword>
<feature type="transmembrane region" description="Helical" evidence="1">
    <location>
        <begin position="465"/>
        <end position="494"/>
    </location>
</feature>
<keyword evidence="1" id="KW-1133">Transmembrane helix</keyword>